<dbReference type="EMBL" id="JBEPEK010000024">
    <property type="protein sequence ID" value="MER7178931.1"/>
    <property type="molecule type" value="Genomic_DNA"/>
</dbReference>
<dbReference type="Gene3D" id="3.30.450.180">
    <property type="match status" value="1"/>
</dbReference>
<feature type="domain" description="HTH cro/C1-type" evidence="1">
    <location>
        <begin position="15"/>
        <end position="87"/>
    </location>
</feature>
<comment type="caution">
    <text evidence="2">The sequence shown here is derived from an EMBL/GenBank/DDBJ whole genome shotgun (WGS) entry which is preliminary data.</text>
</comment>
<dbReference type="SMART" id="SM00530">
    <property type="entry name" value="HTH_XRE"/>
    <property type="match status" value="1"/>
</dbReference>
<dbReference type="Pfam" id="PF13560">
    <property type="entry name" value="HTH_31"/>
    <property type="match status" value="1"/>
</dbReference>
<dbReference type="RefSeq" id="WP_350777704.1">
    <property type="nucleotide sequence ID" value="NZ_JBEPEK010000024.1"/>
</dbReference>
<dbReference type="Pfam" id="PF17765">
    <property type="entry name" value="MLTR_LBD"/>
    <property type="match status" value="1"/>
</dbReference>
<protein>
    <submittedName>
        <fullName evidence="2">Helix-turn-helix transcriptional regulator</fullName>
    </submittedName>
</protein>
<gene>
    <name evidence="2" type="ORF">ABT404_05520</name>
</gene>
<dbReference type="Gene3D" id="1.10.260.40">
    <property type="entry name" value="lambda repressor-like DNA-binding domains"/>
    <property type="match status" value="1"/>
</dbReference>
<proteinExistence type="predicted"/>
<evidence type="ECO:0000313" key="3">
    <source>
        <dbReference type="Proteomes" id="UP001474181"/>
    </source>
</evidence>
<keyword evidence="3" id="KW-1185">Reference proteome</keyword>
<dbReference type="CDD" id="cd00093">
    <property type="entry name" value="HTH_XRE"/>
    <property type="match status" value="1"/>
</dbReference>
<evidence type="ECO:0000259" key="1">
    <source>
        <dbReference type="SMART" id="SM00530"/>
    </source>
</evidence>
<name>A0ABV1WPY7_9ACTN</name>
<dbReference type="PANTHER" id="PTHR35010:SF2">
    <property type="entry name" value="BLL4672 PROTEIN"/>
    <property type="match status" value="1"/>
</dbReference>
<evidence type="ECO:0000313" key="2">
    <source>
        <dbReference type="EMBL" id="MER7178931.1"/>
    </source>
</evidence>
<dbReference type="Proteomes" id="UP001474181">
    <property type="component" value="Unassembled WGS sequence"/>
</dbReference>
<dbReference type="SUPFAM" id="SSF47413">
    <property type="entry name" value="lambda repressor-like DNA-binding domains"/>
    <property type="match status" value="1"/>
</dbReference>
<dbReference type="PANTHER" id="PTHR35010">
    <property type="entry name" value="BLL4672 PROTEIN-RELATED"/>
    <property type="match status" value="1"/>
</dbReference>
<dbReference type="InterPro" id="IPR041413">
    <property type="entry name" value="MLTR_LBD"/>
</dbReference>
<dbReference type="InterPro" id="IPR001387">
    <property type="entry name" value="Cro/C1-type_HTH"/>
</dbReference>
<sequence>MASQRSPQRAELGEFLRAMRARLRPGDVGLPDVGRRRTPGLRRQEVAQLAAVSIDWYIRLEQGRVGTPGAAVLDAVAQALRLSPSERHHLHLIARDETPVARHLSVPVGDSLRVLLAGMPLIPAYVVDFRFDVLAHNAAATALFGAAFGTAGELGGNTARVLFLEPGMREVQMDWARVARETVGNLRANLARHPDDPRLHEVIAELRERSAEFTAWWDDHTVKQRAHGRKRVRHPVVGELALCYDTLATLDDSDQCLIAVTPADPAAEDGLRRLMTGPGLHAIGA</sequence>
<dbReference type="InterPro" id="IPR010982">
    <property type="entry name" value="Lambda_DNA-bd_dom_sf"/>
</dbReference>
<accession>A0ABV1WPY7</accession>
<organism evidence="2 3">
    <name type="scientific">Streptomyces hyaluromycini</name>
    <dbReference type="NCBI Taxonomy" id="1377993"/>
    <lineage>
        <taxon>Bacteria</taxon>
        <taxon>Bacillati</taxon>
        <taxon>Actinomycetota</taxon>
        <taxon>Actinomycetes</taxon>
        <taxon>Kitasatosporales</taxon>
        <taxon>Streptomycetaceae</taxon>
        <taxon>Streptomyces</taxon>
    </lineage>
</organism>
<reference evidence="2 3" key="1">
    <citation type="submission" date="2024-06" db="EMBL/GenBank/DDBJ databases">
        <title>The Natural Products Discovery Center: Release of the First 8490 Sequenced Strains for Exploring Actinobacteria Biosynthetic Diversity.</title>
        <authorList>
            <person name="Kalkreuter E."/>
            <person name="Kautsar S.A."/>
            <person name="Yang D."/>
            <person name="Bader C.D."/>
            <person name="Teijaro C.N."/>
            <person name="Fluegel L."/>
            <person name="Davis C.M."/>
            <person name="Simpson J.R."/>
            <person name="Lauterbach L."/>
            <person name="Steele A.D."/>
            <person name="Gui C."/>
            <person name="Meng S."/>
            <person name="Li G."/>
            <person name="Viehrig K."/>
            <person name="Ye F."/>
            <person name="Su P."/>
            <person name="Kiefer A.F."/>
            <person name="Nichols A."/>
            <person name="Cepeda A.J."/>
            <person name="Yan W."/>
            <person name="Fan B."/>
            <person name="Jiang Y."/>
            <person name="Adhikari A."/>
            <person name="Zheng C.-J."/>
            <person name="Schuster L."/>
            <person name="Cowan T.M."/>
            <person name="Smanski M.J."/>
            <person name="Chevrette M.G."/>
            <person name="De Carvalho L.P.S."/>
            <person name="Shen B."/>
        </authorList>
    </citation>
    <scope>NUCLEOTIDE SEQUENCE [LARGE SCALE GENOMIC DNA]</scope>
    <source>
        <strain evidence="2 3">NPDC000234</strain>
    </source>
</reference>